<comment type="caution">
    <text evidence="2">The sequence shown here is derived from an EMBL/GenBank/DDBJ whole genome shotgun (WGS) entry which is preliminary data.</text>
</comment>
<evidence type="ECO:0000313" key="2">
    <source>
        <dbReference type="EMBL" id="GAF73407.1"/>
    </source>
</evidence>
<sequence>MEASMLEKRRVPNYFKKFLHLVIRNRSINTRNFIDRLAEVYGDRPVFFLDSELSYSFFSGSEISYRTLSQFTNRIGNALLQLGVKQGDRVGLVTYNRVELAFAEFACMKIGAIPVPLNFMLKANEINYQMENSGSKVLLTDYDVFRNNIQDPSKVPAIETWIMV</sequence>
<dbReference type="Pfam" id="PF00501">
    <property type="entry name" value="AMP-binding"/>
    <property type="match status" value="1"/>
</dbReference>
<name>X0SBW0_9ZZZZ</name>
<gene>
    <name evidence="2" type="ORF">S01H1_13127</name>
</gene>
<accession>X0SBW0</accession>
<dbReference type="AlphaFoldDB" id="X0SBW0"/>
<feature type="non-terminal residue" evidence="2">
    <location>
        <position position="164"/>
    </location>
</feature>
<evidence type="ECO:0000259" key="1">
    <source>
        <dbReference type="Pfam" id="PF00501"/>
    </source>
</evidence>
<feature type="domain" description="AMP-dependent synthetase/ligase" evidence="1">
    <location>
        <begin position="38"/>
        <end position="145"/>
    </location>
</feature>
<reference evidence="2" key="1">
    <citation type="journal article" date="2014" name="Front. Microbiol.">
        <title>High frequency of phylogenetically diverse reductive dehalogenase-homologous genes in deep subseafloor sedimentary metagenomes.</title>
        <authorList>
            <person name="Kawai M."/>
            <person name="Futagami T."/>
            <person name="Toyoda A."/>
            <person name="Takaki Y."/>
            <person name="Nishi S."/>
            <person name="Hori S."/>
            <person name="Arai W."/>
            <person name="Tsubouchi T."/>
            <person name="Morono Y."/>
            <person name="Uchiyama I."/>
            <person name="Ito T."/>
            <person name="Fujiyama A."/>
            <person name="Inagaki F."/>
            <person name="Takami H."/>
        </authorList>
    </citation>
    <scope>NUCLEOTIDE SEQUENCE</scope>
    <source>
        <strain evidence="2">Expedition CK06-06</strain>
    </source>
</reference>
<dbReference type="InterPro" id="IPR050237">
    <property type="entry name" value="ATP-dep_AMP-bd_enzyme"/>
</dbReference>
<dbReference type="PANTHER" id="PTHR43767">
    <property type="entry name" value="LONG-CHAIN-FATTY-ACID--COA LIGASE"/>
    <property type="match status" value="1"/>
</dbReference>
<dbReference type="Gene3D" id="3.40.50.12780">
    <property type="entry name" value="N-terminal domain of ligase-like"/>
    <property type="match status" value="1"/>
</dbReference>
<proteinExistence type="predicted"/>
<dbReference type="InterPro" id="IPR000873">
    <property type="entry name" value="AMP-dep_synth/lig_dom"/>
</dbReference>
<dbReference type="EMBL" id="BARS01006769">
    <property type="protein sequence ID" value="GAF73407.1"/>
    <property type="molecule type" value="Genomic_DNA"/>
</dbReference>
<organism evidence="2">
    <name type="scientific">marine sediment metagenome</name>
    <dbReference type="NCBI Taxonomy" id="412755"/>
    <lineage>
        <taxon>unclassified sequences</taxon>
        <taxon>metagenomes</taxon>
        <taxon>ecological metagenomes</taxon>
    </lineage>
</organism>
<dbReference type="SUPFAM" id="SSF56801">
    <property type="entry name" value="Acetyl-CoA synthetase-like"/>
    <property type="match status" value="1"/>
</dbReference>
<dbReference type="PANTHER" id="PTHR43767:SF1">
    <property type="entry name" value="NONRIBOSOMAL PEPTIDE SYNTHASE PES1 (EUROFUNG)-RELATED"/>
    <property type="match status" value="1"/>
</dbReference>
<dbReference type="InterPro" id="IPR042099">
    <property type="entry name" value="ANL_N_sf"/>
</dbReference>
<protein>
    <recommendedName>
        <fullName evidence="1">AMP-dependent synthetase/ligase domain-containing protein</fullName>
    </recommendedName>
</protein>